<organism evidence="1 2">
    <name type="scientific">Iphiclides podalirius</name>
    <name type="common">scarce swallowtail</name>
    <dbReference type="NCBI Taxonomy" id="110791"/>
    <lineage>
        <taxon>Eukaryota</taxon>
        <taxon>Metazoa</taxon>
        <taxon>Ecdysozoa</taxon>
        <taxon>Arthropoda</taxon>
        <taxon>Hexapoda</taxon>
        <taxon>Insecta</taxon>
        <taxon>Pterygota</taxon>
        <taxon>Neoptera</taxon>
        <taxon>Endopterygota</taxon>
        <taxon>Lepidoptera</taxon>
        <taxon>Glossata</taxon>
        <taxon>Ditrysia</taxon>
        <taxon>Papilionoidea</taxon>
        <taxon>Papilionidae</taxon>
        <taxon>Papilioninae</taxon>
        <taxon>Iphiclides</taxon>
    </lineage>
</organism>
<dbReference type="EMBL" id="OW152821">
    <property type="protein sequence ID" value="CAH2077209.1"/>
    <property type="molecule type" value="Genomic_DNA"/>
</dbReference>
<evidence type="ECO:0000313" key="1">
    <source>
        <dbReference type="EMBL" id="CAH2077209.1"/>
    </source>
</evidence>
<feature type="non-terminal residue" evidence="1">
    <location>
        <position position="1"/>
    </location>
</feature>
<name>A0ABN8J7I7_9NEOP</name>
<reference evidence="1" key="1">
    <citation type="submission" date="2022-03" db="EMBL/GenBank/DDBJ databases">
        <authorList>
            <person name="Martin H S."/>
        </authorList>
    </citation>
    <scope>NUCLEOTIDE SEQUENCE</scope>
</reference>
<evidence type="ECO:0000313" key="2">
    <source>
        <dbReference type="Proteomes" id="UP000837857"/>
    </source>
</evidence>
<accession>A0ABN8J7I7</accession>
<keyword evidence="2" id="KW-1185">Reference proteome</keyword>
<dbReference type="Proteomes" id="UP000837857">
    <property type="component" value="Chromosome 9"/>
</dbReference>
<protein>
    <submittedName>
        <fullName evidence="1">Uncharacterized protein</fullName>
    </submittedName>
</protein>
<sequence length="145" mass="16236">MKKGGSVAKRVGSSRSEAIKRQRHDNLVLISAQKAIVLACIVRKGPCEVDMFITRQRRGAARRPPYGNRARINLNSDVEWIKYCNNARKITVSAGYPYRRGLCVWNTRTEGRSHATKGSARSLSERYHVQTDAHTWLALVVTAAA</sequence>
<proteinExistence type="predicted"/>
<gene>
    <name evidence="1" type="ORF">IPOD504_LOCUS17598</name>
</gene>